<dbReference type="GO" id="GO:0120010">
    <property type="term" value="P:intermembrane phospholipid transfer"/>
    <property type="evidence" value="ECO:0007669"/>
    <property type="project" value="TreeGrafter"/>
</dbReference>
<dbReference type="PANTHER" id="PTHR30035:SF3">
    <property type="entry name" value="INTERMEMBRANE PHOSPHOLIPID TRANSPORT SYSTEM LIPOPROTEIN MLAA"/>
    <property type="match status" value="1"/>
</dbReference>
<sequence>MSLLCHMAGDSGILRWEGAEMKLPTLLRKARGFPKGFEEDWGLMVYVRPVVVLTVVLGIAGCSVPGPEGAPGGIHDPYETQNRKVHDFNKKVDKTFFSGDGPGYAETVPPFVQDRVSSFADTVSLPQTVVNQLLQGRLLRATSNTMRFTLNATIGVGGLFDVANEWGLKPDETDFGETLAVWGVPEGAYLEVPLLGPSTERDAAGDVVDLFTDPLKYVVPTPDRYIGTVAKAIDKFGERSQFSGTVDSVLYDSADSYTQLRLIYLQQRRYELGEEAPGADFDPFAVDTEGF</sequence>
<dbReference type="Pfam" id="PF04333">
    <property type="entry name" value="MlaA"/>
    <property type="match status" value="1"/>
</dbReference>
<dbReference type="InterPro" id="IPR007428">
    <property type="entry name" value="MlaA"/>
</dbReference>
<protein>
    <submittedName>
        <fullName evidence="3">Putative lipoprotein</fullName>
    </submittedName>
</protein>
<keyword evidence="4" id="KW-1185">Reference proteome</keyword>
<dbReference type="AlphaFoldDB" id="A0A0B3S7P6"/>
<reference evidence="3 4" key="1">
    <citation type="submission" date="2014-10" db="EMBL/GenBank/DDBJ databases">
        <title>Genome sequence of Ponticoccus sp. strain UMTAT08 isolated from clonal culture of toxic dinoflagellate Alexandrium tamiyavanichii.</title>
        <authorList>
            <person name="Gan H.Y."/>
            <person name="Muhd D.-D."/>
            <person name="Mohd Noor M.E."/>
            <person name="Yeong Y.S."/>
            <person name="Usup G."/>
        </authorList>
    </citation>
    <scope>NUCLEOTIDE SEQUENCE [LARGE SCALE GENOMIC DNA]</scope>
    <source>
        <strain evidence="3 4">UMTAT08</strain>
    </source>
</reference>
<dbReference type="PATRIC" id="fig|1515334.3.peg.2760"/>
<dbReference type="STRING" id="561184.SAMN05216376_108108"/>
<accession>A0A0B3S7P6</accession>
<evidence type="ECO:0000313" key="3">
    <source>
        <dbReference type="EMBL" id="KHQ52706.1"/>
    </source>
</evidence>
<evidence type="ECO:0000313" key="4">
    <source>
        <dbReference type="Proteomes" id="UP000030960"/>
    </source>
</evidence>
<organism evidence="3 4">
    <name type="scientific">Mameliella alba</name>
    <dbReference type="NCBI Taxonomy" id="561184"/>
    <lineage>
        <taxon>Bacteria</taxon>
        <taxon>Pseudomonadati</taxon>
        <taxon>Pseudomonadota</taxon>
        <taxon>Alphaproteobacteria</taxon>
        <taxon>Rhodobacterales</taxon>
        <taxon>Roseobacteraceae</taxon>
        <taxon>Mameliella</taxon>
    </lineage>
</organism>
<dbReference type="EMBL" id="JSUQ01000010">
    <property type="protein sequence ID" value="KHQ52706.1"/>
    <property type="molecule type" value="Genomic_DNA"/>
</dbReference>
<keyword evidence="3" id="KW-0449">Lipoprotein</keyword>
<dbReference type="PANTHER" id="PTHR30035">
    <property type="entry name" value="LIPOPROTEIN VACJ-RELATED"/>
    <property type="match status" value="1"/>
</dbReference>
<dbReference type="GO" id="GO:0016020">
    <property type="term" value="C:membrane"/>
    <property type="evidence" value="ECO:0007669"/>
    <property type="project" value="InterPro"/>
</dbReference>
<comment type="caution">
    <text evidence="3">The sequence shown here is derived from an EMBL/GenBank/DDBJ whole genome shotgun (WGS) entry which is preliminary data.</text>
</comment>
<evidence type="ECO:0000256" key="2">
    <source>
        <dbReference type="ARBA" id="ARBA00022729"/>
    </source>
</evidence>
<comment type="similarity">
    <text evidence="1">Belongs to the MlaA family.</text>
</comment>
<dbReference type="Proteomes" id="UP000030960">
    <property type="component" value="Unassembled WGS sequence"/>
</dbReference>
<keyword evidence="2" id="KW-0732">Signal</keyword>
<proteinExistence type="inferred from homology"/>
<dbReference type="PRINTS" id="PR01805">
    <property type="entry name" value="VACJLIPOPROT"/>
</dbReference>
<gene>
    <name evidence="3" type="ORF">OA50_02742</name>
</gene>
<name>A0A0B3S7P6_9RHOB</name>
<evidence type="ECO:0000256" key="1">
    <source>
        <dbReference type="ARBA" id="ARBA00010634"/>
    </source>
</evidence>